<evidence type="ECO:0000313" key="3">
    <source>
        <dbReference type="Proteomes" id="UP000032160"/>
    </source>
</evidence>
<dbReference type="AlphaFoldDB" id="X5MHI2"/>
<protein>
    <submittedName>
        <fullName evidence="2">ThiJ/PfpI family protein</fullName>
    </submittedName>
</protein>
<feature type="domain" description="DJ-1/PfpI" evidence="1">
    <location>
        <begin position="14"/>
        <end position="174"/>
    </location>
</feature>
<dbReference type="CDD" id="cd03139">
    <property type="entry name" value="GATase1_PfpI_2"/>
    <property type="match status" value="1"/>
</dbReference>
<dbReference type="OrthoDB" id="186587at2"/>
<evidence type="ECO:0000313" key="2">
    <source>
        <dbReference type="EMBL" id="CDO61199.1"/>
    </source>
</evidence>
<dbReference type="Proteomes" id="UP000032160">
    <property type="component" value="Chromosome I"/>
</dbReference>
<gene>
    <name evidence="2" type="ORF">BN1012_Phect2987</name>
</gene>
<dbReference type="Gene3D" id="3.40.50.880">
    <property type="match status" value="1"/>
</dbReference>
<dbReference type="STRING" id="1458461.BN1012_Phect2987"/>
<dbReference type="PATRIC" id="fig|1458461.3.peg.2993"/>
<dbReference type="SUPFAM" id="SSF52317">
    <property type="entry name" value="Class I glutamine amidotransferase-like"/>
    <property type="match status" value="1"/>
</dbReference>
<dbReference type="PANTHER" id="PTHR43130">
    <property type="entry name" value="ARAC-FAMILY TRANSCRIPTIONAL REGULATOR"/>
    <property type="match status" value="1"/>
</dbReference>
<dbReference type="Pfam" id="PF01965">
    <property type="entry name" value="DJ-1_PfpI"/>
    <property type="match status" value="1"/>
</dbReference>
<dbReference type="InterPro" id="IPR052158">
    <property type="entry name" value="INH-QAR"/>
</dbReference>
<keyword evidence="3" id="KW-1185">Reference proteome</keyword>
<dbReference type="KEGG" id="pect:BN1012_Phect2987"/>
<dbReference type="InterPro" id="IPR029062">
    <property type="entry name" value="Class_I_gatase-like"/>
</dbReference>
<dbReference type="HOGENOM" id="CLU_000445_44_1_5"/>
<name>X5MHI2_9HYPH</name>
<reference evidence="2 3" key="1">
    <citation type="journal article" date="2014" name="Front. Genet.">
        <title>Genome and metabolic network of "Candidatus Phaeomarinobacter ectocarpi" Ec32, a new candidate genus of Alphaproteobacteria frequently associated with brown algae.</title>
        <authorList>
            <person name="Dittami S.M."/>
            <person name="Barbeyron T."/>
            <person name="Boyen C."/>
            <person name="Cambefort J."/>
            <person name="Collet G."/>
            <person name="Delage L."/>
            <person name="Gobet A."/>
            <person name="Groisillier A."/>
            <person name="Leblanc C."/>
            <person name="Michel G."/>
            <person name="Scornet D."/>
            <person name="Siegel A."/>
            <person name="Tapia J.E."/>
            <person name="Tonon T."/>
        </authorList>
    </citation>
    <scope>NUCLEOTIDE SEQUENCE [LARGE SCALE GENOMIC DNA]</scope>
    <source>
        <strain evidence="2 3">Ec32</strain>
    </source>
</reference>
<dbReference type="EMBL" id="HG966617">
    <property type="protein sequence ID" value="CDO61199.1"/>
    <property type="molecule type" value="Genomic_DNA"/>
</dbReference>
<organism evidence="2 3">
    <name type="scientific">Candidatus Phaeomarinibacter ectocarpi</name>
    <dbReference type="NCBI Taxonomy" id="1458461"/>
    <lineage>
        <taxon>Bacteria</taxon>
        <taxon>Pseudomonadati</taxon>
        <taxon>Pseudomonadota</taxon>
        <taxon>Alphaproteobacteria</taxon>
        <taxon>Hyphomicrobiales</taxon>
        <taxon>Parvibaculaceae</taxon>
        <taxon>Candidatus Phaeomarinibacter</taxon>
    </lineage>
</organism>
<dbReference type="GO" id="GO:0006355">
    <property type="term" value="P:regulation of DNA-templated transcription"/>
    <property type="evidence" value="ECO:0007669"/>
    <property type="project" value="TreeGrafter"/>
</dbReference>
<dbReference type="InterPro" id="IPR002818">
    <property type="entry name" value="DJ-1/PfpI"/>
</dbReference>
<dbReference type="RefSeq" id="WP_043949063.1">
    <property type="nucleotide sequence ID" value="NZ_HG966617.1"/>
</dbReference>
<dbReference type="PANTHER" id="PTHR43130:SF2">
    <property type="entry name" value="DJ-1_PFPI DOMAIN-CONTAINING PROTEIN"/>
    <property type="match status" value="1"/>
</dbReference>
<evidence type="ECO:0000259" key="1">
    <source>
        <dbReference type="Pfam" id="PF01965"/>
    </source>
</evidence>
<sequence>MSDAATDLAPAPVKIGFLIYPMVTALDALGPAQILSAVPGAQMHYIWKEKAPVASDSGYTINPTHDFDDCPQLDVICVPGGFGQVDIMNDEAVLGFLRTQGQDAKYVTAVCTGSLLLGAAGLLDGYEASCHWAWHEQLALVGATPKQGRVVRDRNRMTGGGVTAGIDFGLTLAAELAGEDVAKLLQLSFEYDPQPPFVGGHPTKADPATLELSRAFMADGVASMAEAAKQAQANKDKARAAAE</sequence>
<accession>X5MHI2</accession>
<proteinExistence type="predicted"/>